<dbReference type="GO" id="GO:0016787">
    <property type="term" value="F:hydrolase activity"/>
    <property type="evidence" value="ECO:0007669"/>
    <property type="project" value="UniProtKB-KW"/>
</dbReference>
<proteinExistence type="predicted"/>
<comment type="caution">
    <text evidence="1">The sequence shown here is derived from an EMBL/GenBank/DDBJ whole genome shotgun (WGS) entry which is preliminary data.</text>
</comment>
<dbReference type="Proteomes" id="UP000297891">
    <property type="component" value="Unassembled WGS sequence"/>
</dbReference>
<dbReference type="OrthoDB" id="337992at2"/>
<organism evidence="1 2">
    <name type="scientific">Leptospira brenneri</name>
    <dbReference type="NCBI Taxonomy" id="2023182"/>
    <lineage>
        <taxon>Bacteria</taxon>
        <taxon>Pseudomonadati</taxon>
        <taxon>Spirochaetota</taxon>
        <taxon>Spirochaetia</taxon>
        <taxon>Leptospirales</taxon>
        <taxon>Leptospiraceae</taxon>
        <taxon>Leptospira</taxon>
    </lineage>
</organism>
<dbReference type="Gene3D" id="3.60.110.10">
    <property type="entry name" value="Carbon-nitrogen hydrolase"/>
    <property type="match status" value="1"/>
</dbReference>
<accession>A0A2M9Y123</accession>
<dbReference type="RefSeq" id="WP_100790588.1">
    <property type="nucleotide sequence ID" value="NZ_NPDQ01000004.1"/>
</dbReference>
<gene>
    <name evidence="1" type="ORF">EHQ30_16230</name>
</gene>
<evidence type="ECO:0000313" key="1">
    <source>
        <dbReference type="EMBL" id="TGK91740.1"/>
    </source>
</evidence>
<reference evidence="1" key="1">
    <citation type="journal article" date="2019" name="PLoS Negl. Trop. Dis.">
        <title>Revisiting the worldwide diversity of Leptospira species in the environment.</title>
        <authorList>
            <person name="Vincent A.T."/>
            <person name="Schiettekatte O."/>
            <person name="Bourhy P."/>
            <person name="Veyrier F.J."/>
            <person name="Picardeau M."/>
        </authorList>
    </citation>
    <scope>NUCLEOTIDE SEQUENCE [LARGE SCALE GENOMIC DNA]</scope>
    <source>
        <strain evidence="1">201800277</strain>
    </source>
</reference>
<sequence>MAVIKIAIYQKNLHKRIGLEEISKIQQTKAHFLLLPEGFPHFFQGETPEIASKHEKEYQDQLLEISESFPGVILGGSHYRKNEEGHLVSALPIVQSVVLVDFYEKKSPSSSKEPGVSPGKTESIFIMGGLRFGLLVGEDLENESIWDEFKKEDIEIVFYLSSADEKRTYEEDLTYFETLAKKRLVHLIRVCGPTEGKPARSLYASPSGINWKVGKLEEDKDVLKTLSVNVMRSYLL</sequence>
<keyword evidence="2" id="KW-1185">Reference proteome</keyword>
<dbReference type="EMBL" id="RQFP01000014">
    <property type="protein sequence ID" value="TGK91740.1"/>
    <property type="molecule type" value="Genomic_DNA"/>
</dbReference>
<dbReference type="SUPFAM" id="SSF56317">
    <property type="entry name" value="Carbon-nitrogen hydrolase"/>
    <property type="match status" value="1"/>
</dbReference>
<evidence type="ECO:0000313" key="2">
    <source>
        <dbReference type="Proteomes" id="UP000297891"/>
    </source>
</evidence>
<name>A0A2M9Y123_9LEPT</name>
<dbReference type="AlphaFoldDB" id="A0A2M9Y123"/>
<protein>
    <submittedName>
        <fullName evidence="1">Amidohydrolase</fullName>
    </submittedName>
</protein>
<dbReference type="InterPro" id="IPR036526">
    <property type="entry name" value="C-N_Hydrolase_sf"/>
</dbReference>
<keyword evidence="1" id="KW-0378">Hydrolase</keyword>